<gene>
    <name evidence="2" type="ORF">ENL96_02355</name>
</gene>
<dbReference type="AlphaFoldDB" id="A0A7C5UUZ5"/>
<reference evidence="2" key="1">
    <citation type="journal article" date="2020" name="mSystems">
        <title>Genome- and Community-Level Interaction Insights into Carbon Utilization and Element Cycling Functions of Hydrothermarchaeota in Hydrothermal Sediment.</title>
        <authorList>
            <person name="Zhou Z."/>
            <person name="Liu Y."/>
            <person name="Xu W."/>
            <person name="Pan J."/>
            <person name="Luo Z.H."/>
            <person name="Li M."/>
        </authorList>
    </citation>
    <scope>NUCLEOTIDE SEQUENCE [LARGE SCALE GENOMIC DNA]</scope>
    <source>
        <strain evidence="2">SpSt-1042</strain>
    </source>
</reference>
<comment type="caution">
    <text evidence="2">The sequence shown here is derived from an EMBL/GenBank/DDBJ whole genome shotgun (WGS) entry which is preliminary data.</text>
</comment>
<dbReference type="NCBIfam" id="TIGR02532">
    <property type="entry name" value="IV_pilin_GFxxxE"/>
    <property type="match status" value="1"/>
</dbReference>
<sequence length="180" mass="19965">MMFYKKSNKNIKKVYLLPAFSLLEMIVALGIFSILLGVSTSVLVRIMRIKMSVDAKSSVTDNLEYTIETMKRHLLAANASLVTGACNGSSSCTITVCPQNNNVCGEEKRFIYDSDKHELTFKKGDKEITLTSADVEVQGVVFQKVGNYVFMMLKATDKGNRAIPQNQAVVLQTSLVIRNE</sequence>
<proteinExistence type="predicted"/>
<keyword evidence="1" id="KW-0472">Membrane</keyword>
<evidence type="ECO:0000313" key="2">
    <source>
        <dbReference type="EMBL" id="HHR92330.1"/>
    </source>
</evidence>
<keyword evidence="1" id="KW-0812">Transmembrane</keyword>
<keyword evidence="1" id="KW-1133">Transmembrane helix</keyword>
<dbReference type="EMBL" id="DRVY01000069">
    <property type="protein sequence ID" value="HHR92330.1"/>
    <property type="molecule type" value="Genomic_DNA"/>
</dbReference>
<dbReference type="InterPro" id="IPR012902">
    <property type="entry name" value="N_methyl_site"/>
</dbReference>
<feature type="transmembrane region" description="Helical" evidence="1">
    <location>
        <begin position="20"/>
        <end position="44"/>
    </location>
</feature>
<evidence type="ECO:0000256" key="1">
    <source>
        <dbReference type="SAM" id="Phobius"/>
    </source>
</evidence>
<name>A0A7C5UUZ5_UNCC3</name>
<organism evidence="2">
    <name type="scientific">candidate division CPR3 bacterium</name>
    <dbReference type="NCBI Taxonomy" id="2268181"/>
    <lineage>
        <taxon>Bacteria</taxon>
        <taxon>Bacteria division CPR3</taxon>
    </lineage>
</organism>
<accession>A0A7C5UUZ5</accession>
<protein>
    <submittedName>
        <fullName evidence="2">Prepilin-type N-terminal cleavage/methylation domain-containing protein</fullName>
    </submittedName>
</protein>